<evidence type="ECO:0000313" key="2">
    <source>
        <dbReference type="Proteomes" id="UP000011081"/>
    </source>
</evidence>
<dbReference type="EMBL" id="GL877423">
    <property type="protein sequence ID" value="ELA47162.1"/>
    <property type="molecule type" value="Genomic_DNA"/>
</dbReference>
<protein>
    <submittedName>
        <fullName evidence="1">Uncharacterized protein</fullName>
    </submittedName>
</protein>
<dbReference type="Proteomes" id="UP000011081">
    <property type="component" value="Unassembled WGS sequence"/>
</dbReference>
<reference evidence="2" key="1">
    <citation type="submission" date="2011-03" db="EMBL/GenBank/DDBJ databases">
        <title>The genome sequence of Vavraia culicis strain floridensis.</title>
        <authorList>
            <consortium name="The Broad Institute Genome Sequencing Platform"/>
            <person name="Cuomo C."/>
            <person name="Becnel J."/>
            <person name="Sanscrainte N."/>
            <person name="Young S.K."/>
            <person name="Zeng Q."/>
            <person name="Gargeya S."/>
            <person name="Fitzgerald M."/>
            <person name="Haas B."/>
            <person name="Abouelleil A."/>
            <person name="Alvarado L."/>
            <person name="Arachchi H.M."/>
            <person name="Berlin A."/>
            <person name="Chapman S.B."/>
            <person name="Gearin G."/>
            <person name="Goldberg J."/>
            <person name="Griggs A."/>
            <person name="Gujja S."/>
            <person name="Hansen M."/>
            <person name="Heiman D."/>
            <person name="Howarth C."/>
            <person name="Larimer J."/>
            <person name="Lui A."/>
            <person name="MacDonald P.J.P."/>
            <person name="McCowen C."/>
            <person name="Montmayeur A."/>
            <person name="Murphy C."/>
            <person name="Neiman D."/>
            <person name="Pearson M."/>
            <person name="Priest M."/>
            <person name="Roberts A."/>
            <person name="Saif S."/>
            <person name="Shea T."/>
            <person name="Sisk P."/>
            <person name="Stolte C."/>
            <person name="Sykes S."/>
            <person name="Wortman J."/>
            <person name="Nusbaum C."/>
            <person name="Birren B."/>
        </authorList>
    </citation>
    <scope>NUCLEOTIDE SEQUENCE [LARGE SCALE GENOMIC DNA]</scope>
    <source>
        <strain evidence="2">floridensis</strain>
    </source>
</reference>
<organism evidence="1 2">
    <name type="scientific">Vavraia culicis (isolate floridensis)</name>
    <name type="common">Microsporidian parasite</name>
    <dbReference type="NCBI Taxonomy" id="948595"/>
    <lineage>
        <taxon>Eukaryota</taxon>
        <taxon>Fungi</taxon>
        <taxon>Fungi incertae sedis</taxon>
        <taxon>Microsporidia</taxon>
        <taxon>Pleistophoridae</taxon>
        <taxon>Vavraia</taxon>
    </lineage>
</organism>
<evidence type="ECO:0000313" key="1">
    <source>
        <dbReference type="EMBL" id="ELA47162.1"/>
    </source>
</evidence>
<accession>L2GUV5</accession>
<dbReference type="GeneID" id="19879230"/>
<name>L2GUV5_VAVCU</name>
<dbReference type="VEuPathDB" id="MicrosporidiaDB:VCUG_01351"/>
<dbReference type="RefSeq" id="XP_008074369.1">
    <property type="nucleotide sequence ID" value="XM_008076178.1"/>
</dbReference>
<proteinExistence type="predicted"/>
<dbReference type="AlphaFoldDB" id="L2GUV5"/>
<gene>
    <name evidence="1" type="ORF">VCUG_01351</name>
</gene>
<dbReference type="HOGENOM" id="CLU_2308194_0_0_1"/>
<keyword evidence="2" id="KW-1185">Reference proteome</keyword>
<dbReference type="InParanoid" id="L2GUV5"/>
<sequence>MPSKEVHPILLTPVAFSSIRSYATGGQKPLLRAIQFSCLPVYAMILLRSIYTFVCLNLHIDTYTIAIFSRLDLTTARIFPGNSRVHDSASLQAKTQTRKI</sequence>